<evidence type="ECO:0000313" key="1">
    <source>
        <dbReference type="EMBL" id="MFH0274908.1"/>
    </source>
</evidence>
<organism evidence="1 2">
    <name type="scientific">Vibrio jasicida</name>
    <dbReference type="NCBI Taxonomy" id="766224"/>
    <lineage>
        <taxon>Bacteria</taxon>
        <taxon>Pseudomonadati</taxon>
        <taxon>Pseudomonadota</taxon>
        <taxon>Gammaproteobacteria</taxon>
        <taxon>Vibrionales</taxon>
        <taxon>Vibrionaceae</taxon>
        <taxon>Vibrio</taxon>
    </lineage>
</organism>
<protein>
    <submittedName>
        <fullName evidence="1">Uncharacterized protein</fullName>
    </submittedName>
</protein>
<keyword evidence="2" id="KW-1185">Reference proteome</keyword>
<dbReference type="RefSeq" id="WP_394633211.1">
    <property type="nucleotide sequence ID" value="NZ_JBIHSE010000004.1"/>
</dbReference>
<name>A0ABW7JH18_9VIBR</name>
<sequence length="61" mass="6927">MSKERDFLVNATITVNVEVEVSAENKEDAKLRAEHAIYGGTYECKDLENDPVINWAELQND</sequence>
<dbReference type="Proteomes" id="UP001607221">
    <property type="component" value="Unassembled WGS sequence"/>
</dbReference>
<comment type="caution">
    <text evidence="1">The sequence shown here is derived from an EMBL/GenBank/DDBJ whole genome shotgun (WGS) entry which is preliminary data.</text>
</comment>
<evidence type="ECO:0000313" key="2">
    <source>
        <dbReference type="Proteomes" id="UP001607221"/>
    </source>
</evidence>
<gene>
    <name evidence="1" type="ORF">ACGRHZ_26905</name>
</gene>
<proteinExistence type="predicted"/>
<accession>A0ABW7JH18</accession>
<reference evidence="1 2" key="1">
    <citation type="submission" date="2024-10" db="EMBL/GenBank/DDBJ databases">
        <authorList>
            <person name="Yibar A."/>
            <person name="Saticioglu I.B."/>
            <person name="Duman M."/>
            <person name="Ajmi N."/>
            <person name="Gurler F."/>
            <person name="Ay H."/>
            <person name="Onuk E."/>
            <person name="Guler S."/>
            <person name="Romalde J.L."/>
        </authorList>
    </citation>
    <scope>NUCLEOTIDE SEQUENCE [LARGE SCALE GENOMIC DNA]</scope>
    <source>
        <strain evidence="1 2">1-TCBS-A</strain>
    </source>
</reference>
<dbReference type="EMBL" id="JBIHSE010000004">
    <property type="protein sequence ID" value="MFH0274908.1"/>
    <property type="molecule type" value="Genomic_DNA"/>
</dbReference>